<feature type="compositionally biased region" description="Basic and acidic residues" evidence="1">
    <location>
        <begin position="36"/>
        <end position="47"/>
    </location>
</feature>
<name>A0A6I2F9C2_9MICO</name>
<dbReference type="EMBL" id="WJIF01000002">
    <property type="protein sequence ID" value="MRG58956.1"/>
    <property type="molecule type" value="Genomic_DNA"/>
</dbReference>
<reference evidence="2 3" key="1">
    <citation type="submission" date="2019-10" db="EMBL/GenBank/DDBJ databases">
        <authorList>
            <person name="Nie G."/>
            <person name="Ming H."/>
            <person name="Yi B."/>
        </authorList>
    </citation>
    <scope>NUCLEOTIDE SEQUENCE [LARGE SCALE GENOMIC DNA]</scope>
    <source>
        <strain evidence="2 3">CFH 90414</strain>
    </source>
</reference>
<evidence type="ECO:0000256" key="1">
    <source>
        <dbReference type="SAM" id="MobiDB-lite"/>
    </source>
</evidence>
<gene>
    <name evidence="2" type="ORF">GE115_03605</name>
</gene>
<dbReference type="AlphaFoldDB" id="A0A6I2F9C2"/>
<organism evidence="2 3">
    <name type="scientific">Agromyces agglutinans</name>
    <dbReference type="NCBI Taxonomy" id="2662258"/>
    <lineage>
        <taxon>Bacteria</taxon>
        <taxon>Bacillati</taxon>
        <taxon>Actinomycetota</taxon>
        <taxon>Actinomycetes</taxon>
        <taxon>Micrococcales</taxon>
        <taxon>Microbacteriaceae</taxon>
        <taxon>Agromyces</taxon>
    </lineage>
</organism>
<feature type="region of interest" description="Disordered" evidence="1">
    <location>
        <begin position="1"/>
        <end position="70"/>
    </location>
</feature>
<keyword evidence="3" id="KW-1185">Reference proteome</keyword>
<dbReference type="PANTHER" id="PTHR36456">
    <property type="entry name" value="UPF0232 PROTEIN SCO3875"/>
    <property type="match status" value="1"/>
</dbReference>
<proteinExistence type="predicted"/>
<accession>A0A6I2F9C2</accession>
<dbReference type="PANTHER" id="PTHR36456:SF1">
    <property type="entry name" value="UPF0232 PROTEIN SCO3875"/>
    <property type="match status" value="1"/>
</dbReference>
<sequence length="183" mass="20191">MPVPDRTPAPDRTPTPSRAGVPDRGPTSEASRVYRHFREIFGDDRPRPRSSRRATPRTGSEPFTPGRDPRALGDAIDQLSSQLGWSGPLSQHELLASWAEVVGEDTARHSEPIGIEGGVLQVRCESTAWATQLRMMRTDLVARILERYPGAGVETIRFQGPDAPTWKWGPRSVPGRGPRDTYG</sequence>
<dbReference type="Pfam" id="PF05258">
    <property type="entry name" value="DciA"/>
    <property type="match status" value="1"/>
</dbReference>
<feature type="compositionally biased region" description="Pro residues" evidence="1">
    <location>
        <begin position="1"/>
        <end position="13"/>
    </location>
</feature>
<evidence type="ECO:0000313" key="3">
    <source>
        <dbReference type="Proteomes" id="UP000431080"/>
    </source>
</evidence>
<evidence type="ECO:0000313" key="2">
    <source>
        <dbReference type="EMBL" id="MRG58956.1"/>
    </source>
</evidence>
<dbReference type="Proteomes" id="UP000431080">
    <property type="component" value="Unassembled WGS sequence"/>
</dbReference>
<comment type="caution">
    <text evidence="2">The sequence shown here is derived from an EMBL/GenBank/DDBJ whole genome shotgun (WGS) entry which is preliminary data.</text>
</comment>
<protein>
    <submittedName>
        <fullName evidence="2">DUF721 domain-containing protein</fullName>
    </submittedName>
</protein>
<dbReference type="InterPro" id="IPR007922">
    <property type="entry name" value="DciA-like"/>
</dbReference>